<evidence type="ECO:0000313" key="3">
    <source>
        <dbReference type="EMBL" id="UNZ06653.1"/>
    </source>
</evidence>
<protein>
    <submittedName>
        <fullName evidence="3">Mycothiol-dependent maleylpyruvate isomerase</fullName>
    </submittedName>
</protein>
<sequence length="256" mass="27370">MTDNAPPATPDFAQDAAAVREATDRLLDSAGKLDDAAIGEPSLLPDWTRGHVLAHVARNADALVNLLTWARTGVRTPMYAGAEARDADIAAGADRPLAVHLDDLRSSAERFDAAVAALPPARLPYELEMRNGVIERAARLPFRRLVEVELHRIDLGVGYGIEQLPTAFVDAELAFMTGVKFAGHIDVPAMELRAPDGRRWRTGRTEHTGVVTEDTGDVPYVVVSGPPAELVGWLTGRAKGTGLDTRGGPLPALPPL</sequence>
<dbReference type="Gene3D" id="1.20.120.450">
    <property type="entry name" value="dinb family like domain"/>
    <property type="match status" value="1"/>
</dbReference>
<dbReference type="InterPro" id="IPR036527">
    <property type="entry name" value="SCP2_sterol-bd_dom_sf"/>
</dbReference>
<feature type="domain" description="MDMPI C-terminal" evidence="1">
    <location>
        <begin position="164"/>
        <end position="254"/>
    </location>
</feature>
<accession>A0ABY3ZA57</accession>
<organism evidence="3 4">
    <name type="scientific">Streptomyces rimosus subsp. rimosus</name>
    <dbReference type="NCBI Taxonomy" id="132474"/>
    <lineage>
        <taxon>Bacteria</taxon>
        <taxon>Bacillati</taxon>
        <taxon>Actinomycetota</taxon>
        <taxon>Actinomycetes</taxon>
        <taxon>Kitasatosporales</taxon>
        <taxon>Streptomycetaceae</taxon>
        <taxon>Streptomyces</taxon>
    </lineage>
</organism>
<evidence type="ECO:0000259" key="2">
    <source>
        <dbReference type="Pfam" id="PF11716"/>
    </source>
</evidence>
<dbReference type="Pfam" id="PF11716">
    <property type="entry name" value="MDMPI_N"/>
    <property type="match status" value="1"/>
</dbReference>
<gene>
    <name evidence="3" type="ORF">SRIMR7_31320</name>
</gene>
<dbReference type="GO" id="GO:0016853">
    <property type="term" value="F:isomerase activity"/>
    <property type="evidence" value="ECO:0007669"/>
    <property type="project" value="UniProtKB-KW"/>
</dbReference>
<dbReference type="SUPFAM" id="SSF109854">
    <property type="entry name" value="DinB/YfiT-like putative metalloenzymes"/>
    <property type="match status" value="1"/>
</dbReference>
<evidence type="ECO:0000313" key="4">
    <source>
        <dbReference type="Proteomes" id="UP000829494"/>
    </source>
</evidence>
<proteinExistence type="predicted"/>
<dbReference type="RefSeq" id="WP_003984936.1">
    <property type="nucleotide sequence ID" value="NZ_CP043497.1"/>
</dbReference>
<dbReference type="NCBIfam" id="TIGR03083">
    <property type="entry name" value="maleylpyruvate isomerase family mycothiol-dependent enzyme"/>
    <property type="match status" value="1"/>
</dbReference>
<dbReference type="Proteomes" id="UP000829494">
    <property type="component" value="Chromosome"/>
</dbReference>
<dbReference type="GeneID" id="66854211"/>
<dbReference type="InterPro" id="IPR017517">
    <property type="entry name" value="Maleyloyr_isom"/>
</dbReference>
<dbReference type="InterPro" id="IPR010872">
    <property type="entry name" value="MDMPI_C-term_domain"/>
</dbReference>
<dbReference type="EMBL" id="CP094298">
    <property type="protein sequence ID" value="UNZ06653.1"/>
    <property type="molecule type" value="Genomic_DNA"/>
</dbReference>
<feature type="domain" description="Mycothiol-dependent maleylpyruvate isomerase metal-binding" evidence="2">
    <location>
        <begin position="19"/>
        <end position="155"/>
    </location>
</feature>
<dbReference type="Pfam" id="PF07398">
    <property type="entry name" value="MDMPI_C"/>
    <property type="match status" value="1"/>
</dbReference>
<dbReference type="InterPro" id="IPR024344">
    <property type="entry name" value="MDMPI_metal-binding"/>
</dbReference>
<name>A0ABY3ZA57_STRRM</name>
<keyword evidence="4" id="KW-1185">Reference proteome</keyword>
<dbReference type="InterPro" id="IPR034660">
    <property type="entry name" value="DinB/YfiT-like"/>
</dbReference>
<dbReference type="SUPFAM" id="SSF55718">
    <property type="entry name" value="SCP-like"/>
    <property type="match status" value="1"/>
</dbReference>
<evidence type="ECO:0000259" key="1">
    <source>
        <dbReference type="Pfam" id="PF07398"/>
    </source>
</evidence>
<reference evidence="3 4" key="1">
    <citation type="submission" date="2022-03" db="EMBL/GenBank/DDBJ databases">
        <title>Complete genome of Streptomyces rimosus ssp. rimosus R7 (=ATCC 10970).</title>
        <authorList>
            <person name="Beganovic S."/>
            <person name="Ruckert C."/>
            <person name="Busche T."/>
            <person name="Kalinowski J."/>
            <person name="Wittmann C."/>
        </authorList>
    </citation>
    <scope>NUCLEOTIDE SEQUENCE [LARGE SCALE GENOMIC DNA]</scope>
    <source>
        <strain evidence="3 4">R7</strain>
    </source>
</reference>
<keyword evidence="3" id="KW-0413">Isomerase</keyword>